<dbReference type="InterPro" id="IPR000847">
    <property type="entry name" value="LysR_HTH_N"/>
</dbReference>
<keyword evidence="2" id="KW-0805">Transcription regulation</keyword>
<dbReference type="PANTHER" id="PTHR30419">
    <property type="entry name" value="HTH-TYPE TRANSCRIPTIONAL REGULATOR YBHD"/>
    <property type="match status" value="1"/>
</dbReference>
<reference evidence="6" key="1">
    <citation type="submission" date="2018-01" db="EMBL/GenBank/DDBJ databases">
        <authorList>
            <person name="Clerissi C."/>
        </authorList>
    </citation>
    <scope>NUCLEOTIDE SEQUENCE</scope>
    <source>
        <strain evidence="6">Cupriavidus taiwanensis STM 3521</strain>
    </source>
</reference>
<evidence type="ECO:0000256" key="3">
    <source>
        <dbReference type="ARBA" id="ARBA00023125"/>
    </source>
</evidence>
<dbReference type="PROSITE" id="PS50931">
    <property type="entry name" value="HTH_LYSR"/>
    <property type="match status" value="1"/>
</dbReference>
<dbReference type="InterPro" id="IPR036388">
    <property type="entry name" value="WH-like_DNA-bd_sf"/>
</dbReference>
<dbReference type="InterPro" id="IPR005119">
    <property type="entry name" value="LysR_subst-bd"/>
</dbReference>
<dbReference type="InterPro" id="IPR036390">
    <property type="entry name" value="WH_DNA-bd_sf"/>
</dbReference>
<sequence>MAAPDRQHRATPAPYWNAMKTEDLRLFLAVAEHGNLHKAAGTLGLTQSSLSKVLARLEAEAGMQLFERMPRGVMLTAVGHKLLAHARRIVLANDDMENEINDERHARVGQVRVATLPHLVPSLFSPLLEQFLASRPLARFSIATHLSPQLMAALQGGEVDLVCAAMPDGATEGVKYLPLGALTLQVVARADHPRRARWRSLADLVDEHWVAPATSLYVRSGFEGRFTSRGLPPPRVTVESTSSSVSFADLLRHTDLLGIMPQRLLGQALGQGLQAIEGEDMCWQYELAVFWRATAYLSPLCRDFRDALVRWCAEAGI</sequence>
<evidence type="ECO:0000313" key="6">
    <source>
        <dbReference type="EMBL" id="SOY50668.1"/>
    </source>
</evidence>
<dbReference type="AlphaFoldDB" id="A0A375BQT5"/>
<evidence type="ECO:0000259" key="5">
    <source>
        <dbReference type="PROSITE" id="PS50931"/>
    </source>
</evidence>
<evidence type="ECO:0000256" key="4">
    <source>
        <dbReference type="ARBA" id="ARBA00023163"/>
    </source>
</evidence>
<dbReference type="PANTHER" id="PTHR30419:SF8">
    <property type="entry name" value="NITROGEN ASSIMILATION TRANSCRIPTIONAL ACTIVATOR-RELATED"/>
    <property type="match status" value="1"/>
</dbReference>
<comment type="caution">
    <text evidence="6">The sequence shown here is derived from an EMBL/GenBank/DDBJ whole genome shotgun (WGS) entry which is preliminary data.</text>
</comment>
<evidence type="ECO:0000256" key="1">
    <source>
        <dbReference type="ARBA" id="ARBA00009437"/>
    </source>
</evidence>
<dbReference type="InterPro" id="IPR050950">
    <property type="entry name" value="HTH-type_LysR_regulators"/>
</dbReference>
<dbReference type="FunFam" id="1.10.10.10:FF:000001">
    <property type="entry name" value="LysR family transcriptional regulator"/>
    <property type="match status" value="1"/>
</dbReference>
<keyword evidence="4" id="KW-0804">Transcription</keyword>
<feature type="domain" description="HTH lysR-type" evidence="5">
    <location>
        <begin position="19"/>
        <end position="76"/>
    </location>
</feature>
<dbReference type="Gene3D" id="3.40.190.290">
    <property type="match status" value="1"/>
</dbReference>
<name>A0A375BQT5_9BURK</name>
<evidence type="ECO:0000256" key="2">
    <source>
        <dbReference type="ARBA" id="ARBA00023015"/>
    </source>
</evidence>
<dbReference type="EMBL" id="OFSP01000016">
    <property type="protein sequence ID" value="SOY50668.1"/>
    <property type="molecule type" value="Genomic_DNA"/>
</dbReference>
<dbReference type="SUPFAM" id="SSF46785">
    <property type="entry name" value="Winged helix' DNA-binding domain"/>
    <property type="match status" value="1"/>
</dbReference>
<dbReference type="Proteomes" id="UP000256297">
    <property type="component" value="Chromosome CBM2589_b"/>
</dbReference>
<comment type="similarity">
    <text evidence="1">Belongs to the LysR transcriptional regulatory family.</text>
</comment>
<protein>
    <submittedName>
        <fullName evidence="6">LysR family transcriptional regulator</fullName>
    </submittedName>
</protein>
<dbReference type="Gene3D" id="1.10.10.10">
    <property type="entry name" value="Winged helix-like DNA-binding domain superfamily/Winged helix DNA-binding domain"/>
    <property type="match status" value="1"/>
</dbReference>
<dbReference type="GO" id="GO:0003677">
    <property type="term" value="F:DNA binding"/>
    <property type="evidence" value="ECO:0007669"/>
    <property type="project" value="UniProtKB-KW"/>
</dbReference>
<dbReference type="GO" id="GO:0005829">
    <property type="term" value="C:cytosol"/>
    <property type="evidence" value="ECO:0007669"/>
    <property type="project" value="TreeGrafter"/>
</dbReference>
<dbReference type="Pfam" id="PF00126">
    <property type="entry name" value="HTH_1"/>
    <property type="match status" value="1"/>
</dbReference>
<proteinExistence type="inferred from homology"/>
<organism evidence="6">
    <name type="scientific">Cupriavidus taiwanensis</name>
    <dbReference type="NCBI Taxonomy" id="164546"/>
    <lineage>
        <taxon>Bacteria</taxon>
        <taxon>Pseudomonadati</taxon>
        <taxon>Pseudomonadota</taxon>
        <taxon>Betaproteobacteria</taxon>
        <taxon>Burkholderiales</taxon>
        <taxon>Burkholderiaceae</taxon>
        <taxon>Cupriavidus</taxon>
    </lineage>
</organism>
<dbReference type="SUPFAM" id="SSF53850">
    <property type="entry name" value="Periplasmic binding protein-like II"/>
    <property type="match status" value="1"/>
</dbReference>
<dbReference type="PRINTS" id="PR00039">
    <property type="entry name" value="HTHLYSR"/>
</dbReference>
<keyword evidence="3" id="KW-0238">DNA-binding</keyword>
<gene>
    <name evidence="6" type="ORF">CBM2589_B230067</name>
</gene>
<dbReference type="Pfam" id="PF03466">
    <property type="entry name" value="LysR_substrate"/>
    <property type="match status" value="1"/>
</dbReference>
<dbReference type="GO" id="GO:0003700">
    <property type="term" value="F:DNA-binding transcription factor activity"/>
    <property type="evidence" value="ECO:0007669"/>
    <property type="project" value="InterPro"/>
</dbReference>
<accession>A0A375BQT5</accession>